<dbReference type="EMBL" id="JAHWYN010000011">
    <property type="protein sequence ID" value="MBW4361374.1"/>
    <property type="molecule type" value="Genomic_DNA"/>
</dbReference>
<dbReference type="Proteomes" id="UP000812031">
    <property type="component" value="Unassembled WGS sequence"/>
</dbReference>
<gene>
    <name evidence="2" type="ORF">KZH69_12855</name>
</gene>
<dbReference type="PANTHER" id="PTHR36175:SF1">
    <property type="entry name" value="CYANOPHYCINASE"/>
    <property type="match status" value="1"/>
</dbReference>
<keyword evidence="3" id="KW-1185">Reference proteome</keyword>
<dbReference type="RefSeq" id="WP_219317879.1">
    <property type="nucleotide sequence ID" value="NZ_JAHWYN010000011.1"/>
</dbReference>
<sequence length="259" mass="27517">METIFIDSKAKAGIAAIATKIRNAEALFISGGDQATYVSYWKDTPVEDAINYLINTKKVPVGGTSAGCAILGKFYYSAANTSITSAQALADPYDRGITIGANDFLNSPILANTITDTHYDNPDRKGRKTTFLVRMWKDLDAGLNGKGIGVYEKTAVCIDQNGIARVFAPTTASFAYFYQIESYSTPETVVSVSLSSLLLGRTYNVEIVGNCTSGASAAGVTTFTTTGGTSVSYCASKGNSSSSEWISKVVFGTIIIYPL</sequence>
<reference evidence="2 3" key="1">
    <citation type="submission" date="2021-07" db="EMBL/GenBank/DDBJ databases">
        <title>Flavobacterium sp. nov. isolated from sediment on the Taihu Lake.</title>
        <authorList>
            <person name="Qu J.-H."/>
        </authorList>
    </citation>
    <scope>NUCLEOTIDE SEQUENCE [LARGE SCALE GENOMIC DNA]</scope>
    <source>
        <strain evidence="2 3">NAS39</strain>
    </source>
</reference>
<proteinExistence type="predicted"/>
<comment type="caution">
    <text evidence="2">The sequence shown here is derived from an EMBL/GenBank/DDBJ whole genome shotgun (WGS) entry which is preliminary data.</text>
</comment>
<keyword evidence="1" id="KW-0378">Hydrolase</keyword>
<dbReference type="PANTHER" id="PTHR36175">
    <property type="entry name" value="CYANOPHYCINASE"/>
    <property type="match status" value="1"/>
</dbReference>
<dbReference type="InterPro" id="IPR005320">
    <property type="entry name" value="Peptidase_S51"/>
</dbReference>
<name>A0ABS6XXS6_9FLAO</name>
<evidence type="ECO:0000313" key="2">
    <source>
        <dbReference type="EMBL" id="MBW4361374.1"/>
    </source>
</evidence>
<evidence type="ECO:0000313" key="3">
    <source>
        <dbReference type="Proteomes" id="UP000812031"/>
    </source>
</evidence>
<organism evidence="2 3">
    <name type="scientific">Flavobacterium taihuense</name>
    <dbReference type="NCBI Taxonomy" id="2857508"/>
    <lineage>
        <taxon>Bacteria</taxon>
        <taxon>Pseudomonadati</taxon>
        <taxon>Bacteroidota</taxon>
        <taxon>Flavobacteriia</taxon>
        <taxon>Flavobacteriales</taxon>
        <taxon>Flavobacteriaceae</taxon>
        <taxon>Flavobacterium</taxon>
    </lineage>
</organism>
<evidence type="ECO:0000256" key="1">
    <source>
        <dbReference type="ARBA" id="ARBA00022801"/>
    </source>
</evidence>
<accession>A0ABS6XXS6</accession>
<dbReference type="Pfam" id="PF03575">
    <property type="entry name" value="Peptidase_S51"/>
    <property type="match status" value="1"/>
</dbReference>
<protein>
    <submittedName>
        <fullName evidence="2">Type 1 glutamine amidotransferase-like domain-containing protein</fullName>
    </submittedName>
</protein>